<dbReference type="Proteomes" id="UP000076580">
    <property type="component" value="Chromosome 03"/>
</dbReference>
<comment type="caution">
    <text evidence="2">The sequence shown here is derived from an EMBL/GenBank/DDBJ whole genome shotgun (WGS) entry which is preliminary data.</text>
</comment>
<keyword evidence="3" id="KW-1185">Reference proteome</keyword>
<dbReference type="GeneID" id="63720134"/>
<proteinExistence type="predicted"/>
<evidence type="ECO:0000313" key="2">
    <source>
        <dbReference type="EMBL" id="KYK55528.1"/>
    </source>
</evidence>
<evidence type="ECO:0000256" key="1">
    <source>
        <dbReference type="SAM" id="MobiDB-lite"/>
    </source>
</evidence>
<feature type="compositionally biased region" description="Pro residues" evidence="1">
    <location>
        <begin position="94"/>
        <end position="104"/>
    </location>
</feature>
<dbReference type="EMBL" id="LAYC01000003">
    <property type="protein sequence ID" value="KYK55528.1"/>
    <property type="molecule type" value="Genomic_DNA"/>
</dbReference>
<dbReference type="RefSeq" id="XP_040654880.1">
    <property type="nucleotide sequence ID" value="XM_040804776.1"/>
</dbReference>
<protein>
    <submittedName>
        <fullName evidence="2">Uncharacterized protein</fullName>
    </submittedName>
</protein>
<organism evidence="2 3">
    <name type="scientific">Drechmeria coniospora</name>
    <name type="common">Nematophagous fungus</name>
    <name type="synonym">Meria coniospora</name>
    <dbReference type="NCBI Taxonomy" id="98403"/>
    <lineage>
        <taxon>Eukaryota</taxon>
        <taxon>Fungi</taxon>
        <taxon>Dikarya</taxon>
        <taxon>Ascomycota</taxon>
        <taxon>Pezizomycotina</taxon>
        <taxon>Sordariomycetes</taxon>
        <taxon>Hypocreomycetidae</taxon>
        <taxon>Hypocreales</taxon>
        <taxon>Ophiocordycipitaceae</taxon>
        <taxon>Drechmeria</taxon>
    </lineage>
</organism>
<dbReference type="InParanoid" id="A0A151GEL4"/>
<gene>
    <name evidence="2" type="ORF">DCS_07491</name>
</gene>
<feature type="compositionally biased region" description="Polar residues" evidence="1">
    <location>
        <begin position="29"/>
        <end position="49"/>
    </location>
</feature>
<sequence>MSEPTPKAQPSAPAGNRRRSSGFMPSFEGLQQQKNNSDAARRQSMSDQQAKGGMLSQFFHKYVVHAIDDWQASLPPFQHITITITSPSPSFPSSSPPLPFPSPSPTSSHLRPDRARAVPNTAICSNFGRNTK</sequence>
<evidence type="ECO:0000313" key="3">
    <source>
        <dbReference type="Proteomes" id="UP000076580"/>
    </source>
</evidence>
<name>A0A151GEL4_DRECN</name>
<reference evidence="2 3" key="1">
    <citation type="journal article" date="2016" name="Sci. Rep.">
        <title>Insights into Adaptations to a Near-Obligate Nematode Endoparasitic Lifestyle from the Finished Genome of Drechmeria coniospora.</title>
        <authorList>
            <person name="Zhang L."/>
            <person name="Zhou Z."/>
            <person name="Guo Q."/>
            <person name="Fokkens L."/>
            <person name="Miskei M."/>
            <person name="Pocsi I."/>
            <person name="Zhang W."/>
            <person name="Chen M."/>
            <person name="Wang L."/>
            <person name="Sun Y."/>
            <person name="Donzelli B.G."/>
            <person name="Gibson D.M."/>
            <person name="Nelson D.R."/>
            <person name="Luo J.G."/>
            <person name="Rep M."/>
            <person name="Liu H."/>
            <person name="Yang S."/>
            <person name="Wang J."/>
            <person name="Krasnoff S.B."/>
            <person name="Xu Y."/>
            <person name="Molnar I."/>
            <person name="Lin M."/>
        </authorList>
    </citation>
    <scope>NUCLEOTIDE SEQUENCE [LARGE SCALE GENOMIC DNA]</scope>
    <source>
        <strain evidence="2 3">ARSEF 6962</strain>
    </source>
</reference>
<feature type="region of interest" description="Disordered" evidence="1">
    <location>
        <begin position="85"/>
        <end position="114"/>
    </location>
</feature>
<dbReference type="AlphaFoldDB" id="A0A151GEL4"/>
<feature type="region of interest" description="Disordered" evidence="1">
    <location>
        <begin position="1"/>
        <end position="51"/>
    </location>
</feature>
<accession>A0A151GEL4</accession>